<dbReference type="Proteomes" id="UP000602124">
    <property type="component" value="Unassembled WGS sequence"/>
</dbReference>
<evidence type="ECO:0000259" key="2">
    <source>
        <dbReference type="Pfam" id="PF03724"/>
    </source>
</evidence>
<sequence>MSMSKLVSALLALLLILTTPALAQPVILDGTVTYRERIALPPDAWLRVMLVELTDGRPIVGATAGIPAKGEVPIAFVLNVRSDVDAHDGTHGLVAEISSGGRVLFRNPVPVPVAAPGNLTHIVANYAPGPIVDPKPPEEPDEPMLPDPLLPPQPGLLDTVWTVTSIGGKPAIADSKPTLSIAADHRAGGTGGCNNFFTEATVSGDSISFGPAAATMMACGQEIMDQEHAYFLALEAVASYHLDAQGLRLLDAAGIPLIGLVSATE</sequence>
<feature type="chain" id="PRO_5037164824" evidence="1">
    <location>
        <begin position="24"/>
        <end position="265"/>
    </location>
</feature>
<comment type="caution">
    <text evidence="3">The sequence shown here is derived from an EMBL/GenBank/DDBJ whole genome shotgun (WGS) entry which is preliminary data.</text>
</comment>
<reference evidence="3" key="1">
    <citation type="submission" date="2020-12" db="EMBL/GenBank/DDBJ databases">
        <title>Devosia sp. MSA67 isolated from Mo River.</title>
        <authorList>
            <person name="Ma F."/>
            <person name="Zi Z."/>
        </authorList>
    </citation>
    <scope>NUCLEOTIDE SEQUENCE</scope>
    <source>
        <strain evidence="3">MSA67</strain>
    </source>
</reference>
<accession>A0A934IVY8</accession>
<name>A0A934IVY8_9HYPH</name>
<feature type="domain" description="DUF306" evidence="2">
    <location>
        <begin position="156"/>
        <end position="254"/>
    </location>
</feature>
<dbReference type="Gene3D" id="2.40.128.270">
    <property type="match status" value="1"/>
</dbReference>
<dbReference type="InterPro" id="IPR053147">
    <property type="entry name" value="Hsp_HslJ-like"/>
</dbReference>
<dbReference type="Pfam" id="PF03724">
    <property type="entry name" value="META"/>
    <property type="match status" value="1"/>
</dbReference>
<gene>
    <name evidence="3" type="ORF">JEQ47_01150</name>
</gene>
<protein>
    <submittedName>
        <fullName evidence="3">META domain-containing protein</fullName>
    </submittedName>
</protein>
<dbReference type="PANTHER" id="PTHR35535:SF1">
    <property type="entry name" value="HEAT SHOCK PROTEIN HSLJ"/>
    <property type="match status" value="1"/>
</dbReference>
<dbReference type="EMBL" id="JAEKMH010000001">
    <property type="protein sequence ID" value="MBJ3783312.1"/>
    <property type="molecule type" value="Genomic_DNA"/>
</dbReference>
<feature type="signal peptide" evidence="1">
    <location>
        <begin position="1"/>
        <end position="23"/>
    </location>
</feature>
<dbReference type="AlphaFoldDB" id="A0A934IVY8"/>
<evidence type="ECO:0000313" key="4">
    <source>
        <dbReference type="Proteomes" id="UP000602124"/>
    </source>
</evidence>
<keyword evidence="1" id="KW-0732">Signal</keyword>
<dbReference type="Pfam" id="PF09619">
    <property type="entry name" value="YscW"/>
    <property type="match status" value="1"/>
</dbReference>
<proteinExistence type="predicted"/>
<dbReference type="RefSeq" id="WP_198874554.1">
    <property type="nucleotide sequence ID" value="NZ_JAEKMH010000001.1"/>
</dbReference>
<keyword evidence="4" id="KW-1185">Reference proteome</keyword>
<evidence type="ECO:0000256" key="1">
    <source>
        <dbReference type="SAM" id="SignalP"/>
    </source>
</evidence>
<dbReference type="InterPro" id="IPR038670">
    <property type="entry name" value="HslJ-like_sf"/>
</dbReference>
<evidence type="ECO:0000313" key="3">
    <source>
        <dbReference type="EMBL" id="MBJ3783312.1"/>
    </source>
</evidence>
<dbReference type="InterPro" id="IPR005184">
    <property type="entry name" value="DUF306_Meta_HslJ"/>
</dbReference>
<dbReference type="PANTHER" id="PTHR35535">
    <property type="entry name" value="HEAT SHOCK PROTEIN HSLJ"/>
    <property type="match status" value="1"/>
</dbReference>
<dbReference type="InterPro" id="IPR039366">
    <property type="entry name" value="Pilotin"/>
</dbReference>
<organism evidence="3 4">
    <name type="scientific">Devosia sediminis</name>
    <dbReference type="NCBI Taxonomy" id="2798801"/>
    <lineage>
        <taxon>Bacteria</taxon>
        <taxon>Pseudomonadati</taxon>
        <taxon>Pseudomonadota</taxon>
        <taxon>Alphaproteobacteria</taxon>
        <taxon>Hyphomicrobiales</taxon>
        <taxon>Devosiaceae</taxon>
        <taxon>Devosia</taxon>
    </lineage>
</organism>